<dbReference type="PANTHER" id="PTHR34072:SF42">
    <property type="entry name" value="INTEGRASE CATALYTIC DOMAIN-CONTAINING PROTEIN"/>
    <property type="match status" value="1"/>
</dbReference>
<gene>
    <name evidence="9" type="ORF">M9458_017261</name>
</gene>
<dbReference type="Gene3D" id="3.10.20.370">
    <property type="match status" value="1"/>
</dbReference>
<keyword evidence="2" id="KW-0548">Nucleotidyltransferase</keyword>
<evidence type="ECO:0000256" key="6">
    <source>
        <dbReference type="ARBA" id="ARBA00022918"/>
    </source>
</evidence>
<dbReference type="EMBL" id="JAMKFB020000008">
    <property type="protein sequence ID" value="KAL0185591.1"/>
    <property type="molecule type" value="Genomic_DNA"/>
</dbReference>
<dbReference type="GO" id="GO:0016787">
    <property type="term" value="F:hydrolase activity"/>
    <property type="evidence" value="ECO:0007669"/>
    <property type="project" value="UniProtKB-KW"/>
</dbReference>
<evidence type="ECO:0000256" key="1">
    <source>
        <dbReference type="ARBA" id="ARBA00022679"/>
    </source>
</evidence>
<accession>A0ABD0QHB5</accession>
<keyword evidence="3" id="KW-0540">Nuclease</keyword>
<feature type="non-terminal residue" evidence="9">
    <location>
        <position position="1"/>
    </location>
</feature>
<keyword evidence="5" id="KW-0378">Hydrolase</keyword>
<comment type="caution">
    <text evidence="9">The sequence shown here is derived from an EMBL/GenBank/DDBJ whole genome shotgun (WGS) entry which is preliminary data.</text>
</comment>
<dbReference type="InterPro" id="IPR041373">
    <property type="entry name" value="RT_RNaseH"/>
</dbReference>
<keyword evidence="6" id="KW-0695">RNA-directed DNA polymerase</keyword>
<dbReference type="GO" id="GO:0003964">
    <property type="term" value="F:RNA-directed DNA polymerase activity"/>
    <property type="evidence" value="ECO:0007669"/>
    <property type="project" value="UniProtKB-KW"/>
</dbReference>
<sequence length="171" mass="19336">PEACKTFHLLKSSFCSAPTLTHPDPKLRFVIEVDASTLGVGAVLSQWKGEPPVLHPCACFSKKLSLAEQNYDVGNRELLAIKLALEEWWHWLEGSQHPSEVVTDHKNLQYLHDAKRLNPRQARWALSFTRFCLTVTYCPGHKNLKADTLSHLHQPDPTPDEPEPILPPTVF</sequence>
<dbReference type="GO" id="GO:0004519">
    <property type="term" value="F:endonuclease activity"/>
    <property type="evidence" value="ECO:0007669"/>
    <property type="project" value="UniProtKB-KW"/>
</dbReference>
<feature type="region of interest" description="Disordered" evidence="7">
    <location>
        <begin position="149"/>
        <end position="171"/>
    </location>
</feature>
<dbReference type="InterPro" id="IPR043502">
    <property type="entry name" value="DNA/RNA_pol_sf"/>
</dbReference>
<keyword evidence="1" id="KW-0808">Transferase</keyword>
<evidence type="ECO:0000313" key="9">
    <source>
        <dbReference type="EMBL" id="KAL0185591.1"/>
    </source>
</evidence>
<dbReference type="SUPFAM" id="SSF56672">
    <property type="entry name" value="DNA/RNA polymerases"/>
    <property type="match status" value="1"/>
</dbReference>
<dbReference type="AlphaFoldDB" id="A0ABD0QHB5"/>
<keyword evidence="4" id="KW-0255">Endonuclease</keyword>
<evidence type="ECO:0000256" key="3">
    <source>
        <dbReference type="ARBA" id="ARBA00022722"/>
    </source>
</evidence>
<evidence type="ECO:0000256" key="5">
    <source>
        <dbReference type="ARBA" id="ARBA00022801"/>
    </source>
</evidence>
<feature type="non-terminal residue" evidence="9">
    <location>
        <position position="171"/>
    </location>
</feature>
<evidence type="ECO:0000256" key="7">
    <source>
        <dbReference type="SAM" id="MobiDB-lite"/>
    </source>
</evidence>
<evidence type="ECO:0000256" key="2">
    <source>
        <dbReference type="ARBA" id="ARBA00022695"/>
    </source>
</evidence>
<dbReference type="Proteomes" id="UP001529510">
    <property type="component" value="Unassembled WGS sequence"/>
</dbReference>
<proteinExistence type="predicted"/>
<organism evidence="9 10">
    <name type="scientific">Cirrhinus mrigala</name>
    <name type="common">Mrigala</name>
    <dbReference type="NCBI Taxonomy" id="683832"/>
    <lineage>
        <taxon>Eukaryota</taxon>
        <taxon>Metazoa</taxon>
        <taxon>Chordata</taxon>
        <taxon>Craniata</taxon>
        <taxon>Vertebrata</taxon>
        <taxon>Euteleostomi</taxon>
        <taxon>Actinopterygii</taxon>
        <taxon>Neopterygii</taxon>
        <taxon>Teleostei</taxon>
        <taxon>Ostariophysi</taxon>
        <taxon>Cypriniformes</taxon>
        <taxon>Cyprinidae</taxon>
        <taxon>Labeoninae</taxon>
        <taxon>Labeonini</taxon>
        <taxon>Cirrhinus</taxon>
    </lineage>
</organism>
<keyword evidence="10" id="KW-1185">Reference proteome</keyword>
<feature type="domain" description="Reverse transcriptase RNase H-like" evidence="8">
    <location>
        <begin position="24"/>
        <end position="131"/>
    </location>
</feature>
<evidence type="ECO:0000313" key="10">
    <source>
        <dbReference type="Proteomes" id="UP001529510"/>
    </source>
</evidence>
<evidence type="ECO:0000256" key="4">
    <source>
        <dbReference type="ARBA" id="ARBA00022759"/>
    </source>
</evidence>
<dbReference type="PANTHER" id="PTHR34072">
    <property type="entry name" value="ENZYMATIC POLYPROTEIN-RELATED"/>
    <property type="match status" value="1"/>
</dbReference>
<dbReference type="CDD" id="cd09274">
    <property type="entry name" value="RNase_HI_RT_Ty3"/>
    <property type="match status" value="1"/>
</dbReference>
<protein>
    <recommendedName>
        <fullName evidence="8">Reverse transcriptase RNase H-like domain-containing protein</fullName>
    </recommendedName>
</protein>
<reference evidence="9 10" key="1">
    <citation type="submission" date="2024-05" db="EMBL/GenBank/DDBJ databases">
        <title>Genome sequencing and assembly of Indian major carp, Cirrhinus mrigala (Hamilton, 1822).</title>
        <authorList>
            <person name="Mohindra V."/>
            <person name="Chowdhury L.M."/>
            <person name="Lal K."/>
            <person name="Jena J.K."/>
        </authorList>
    </citation>
    <scope>NUCLEOTIDE SEQUENCE [LARGE SCALE GENOMIC DNA]</scope>
    <source>
        <strain evidence="9">CM1030</strain>
        <tissue evidence="9">Blood</tissue>
    </source>
</reference>
<dbReference type="Pfam" id="PF17917">
    <property type="entry name" value="RT_RNaseH"/>
    <property type="match status" value="1"/>
</dbReference>
<evidence type="ECO:0000259" key="8">
    <source>
        <dbReference type="Pfam" id="PF17917"/>
    </source>
</evidence>
<name>A0ABD0QHB5_CIRMR</name>